<keyword evidence="3" id="KW-1185">Reference proteome</keyword>
<dbReference type="KEGG" id="mlr:MELLADRAFT_108002"/>
<dbReference type="VEuPathDB" id="FungiDB:MELLADRAFT_108002"/>
<dbReference type="Proteomes" id="UP000001072">
    <property type="component" value="Unassembled WGS sequence"/>
</dbReference>
<dbReference type="HOGENOM" id="CLU_1042356_0_0_1"/>
<name>F4RRM8_MELLP</name>
<evidence type="ECO:0000313" key="2">
    <source>
        <dbReference type="EMBL" id="EGG04993.1"/>
    </source>
</evidence>
<feature type="compositionally biased region" description="Basic and acidic residues" evidence="1">
    <location>
        <begin position="25"/>
        <end position="58"/>
    </location>
</feature>
<dbReference type="RefSeq" id="XP_007411746.1">
    <property type="nucleotide sequence ID" value="XM_007411684.1"/>
</dbReference>
<gene>
    <name evidence="2" type="ORF">MELLADRAFT_108002</name>
</gene>
<feature type="compositionally biased region" description="Polar residues" evidence="1">
    <location>
        <begin position="151"/>
        <end position="174"/>
    </location>
</feature>
<accession>F4RRM8</accession>
<dbReference type="EMBL" id="GL883115">
    <property type="protein sequence ID" value="EGG04993.1"/>
    <property type="molecule type" value="Genomic_DNA"/>
</dbReference>
<sequence>MNKDQKEKLLSTKNRLEEMVTSTKGAEEKKVAQAEERKRRAEARIPKSGEEGKERDLNYVDPNLASGSNSGARQGLSEKVVGKERLQLIGALREPGNKDPDQGSRALINALTSALDASNGNEARRLIDEFNTRYGLLVSMEYDGYEPSESKIPSKSGASQPLATHQLQGQSQKSTVNSTLMDSSQLLASISGSIPNKKAEETLMNEVVQVEQIPSRNAEEPSGGDSNNSSTPVNQTSTTKPWFYNKNNKQNVNTGAPKTQAQDVQTV</sequence>
<evidence type="ECO:0000256" key="1">
    <source>
        <dbReference type="SAM" id="MobiDB-lite"/>
    </source>
</evidence>
<dbReference type="AlphaFoldDB" id="F4RRM8"/>
<feature type="region of interest" description="Disordered" evidence="1">
    <location>
        <begin position="145"/>
        <end position="174"/>
    </location>
</feature>
<reference evidence="3" key="1">
    <citation type="journal article" date="2011" name="Proc. Natl. Acad. Sci. U.S.A.">
        <title>Obligate biotrophy features unraveled by the genomic analysis of rust fungi.</title>
        <authorList>
            <person name="Duplessis S."/>
            <person name="Cuomo C.A."/>
            <person name="Lin Y.-C."/>
            <person name="Aerts A."/>
            <person name="Tisserant E."/>
            <person name="Veneault-Fourrey C."/>
            <person name="Joly D.L."/>
            <person name="Hacquard S."/>
            <person name="Amselem J."/>
            <person name="Cantarel B.L."/>
            <person name="Chiu R."/>
            <person name="Coutinho P.M."/>
            <person name="Feau N."/>
            <person name="Field M."/>
            <person name="Frey P."/>
            <person name="Gelhaye E."/>
            <person name="Goldberg J."/>
            <person name="Grabherr M.G."/>
            <person name="Kodira C.D."/>
            <person name="Kohler A."/>
            <person name="Kuees U."/>
            <person name="Lindquist E.A."/>
            <person name="Lucas S.M."/>
            <person name="Mago R."/>
            <person name="Mauceli E."/>
            <person name="Morin E."/>
            <person name="Murat C."/>
            <person name="Pangilinan J.L."/>
            <person name="Park R."/>
            <person name="Pearson M."/>
            <person name="Quesneville H."/>
            <person name="Rouhier N."/>
            <person name="Sakthikumar S."/>
            <person name="Salamov A.A."/>
            <person name="Schmutz J."/>
            <person name="Selles B."/>
            <person name="Shapiro H."/>
            <person name="Tanguay P."/>
            <person name="Tuskan G.A."/>
            <person name="Henrissat B."/>
            <person name="Van de Peer Y."/>
            <person name="Rouze P."/>
            <person name="Ellis J.G."/>
            <person name="Dodds P.N."/>
            <person name="Schein J.E."/>
            <person name="Zhong S."/>
            <person name="Hamelin R.C."/>
            <person name="Grigoriev I.V."/>
            <person name="Szabo L.J."/>
            <person name="Martin F."/>
        </authorList>
    </citation>
    <scope>NUCLEOTIDE SEQUENCE [LARGE SCALE GENOMIC DNA]</scope>
    <source>
        <strain evidence="3">98AG31 / pathotype 3-4-7</strain>
    </source>
</reference>
<dbReference type="InParanoid" id="F4RRM8"/>
<feature type="compositionally biased region" description="Basic and acidic residues" evidence="1">
    <location>
        <begin position="1"/>
        <end position="18"/>
    </location>
</feature>
<feature type="region of interest" description="Disordered" evidence="1">
    <location>
        <begin position="211"/>
        <end position="267"/>
    </location>
</feature>
<evidence type="ECO:0000313" key="3">
    <source>
        <dbReference type="Proteomes" id="UP000001072"/>
    </source>
</evidence>
<feature type="compositionally biased region" description="Polar residues" evidence="1">
    <location>
        <begin position="224"/>
        <end position="267"/>
    </location>
</feature>
<dbReference type="GeneID" id="18923341"/>
<feature type="region of interest" description="Disordered" evidence="1">
    <location>
        <begin position="1"/>
        <end position="79"/>
    </location>
</feature>
<protein>
    <submittedName>
        <fullName evidence="2">Uncharacterized protein</fullName>
    </submittedName>
</protein>
<proteinExistence type="predicted"/>
<organism evidence="3">
    <name type="scientific">Melampsora larici-populina (strain 98AG31 / pathotype 3-4-7)</name>
    <name type="common">Poplar leaf rust fungus</name>
    <dbReference type="NCBI Taxonomy" id="747676"/>
    <lineage>
        <taxon>Eukaryota</taxon>
        <taxon>Fungi</taxon>
        <taxon>Dikarya</taxon>
        <taxon>Basidiomycota</taxon>
        <taxon>Pucciniomycotina</taxon>
        <taxon>Pucciniomycetes</taxon>
        <taxon>Pucciniales</taxon>
        <taxon>Melampsoraceae</taxon>
        <taxon>Melampsora</taxon>
    </lineage>
</organism>